<dbReference type="Proteomes" id="UP001162060">
    <property type="component" value="Unassembled WGS sequence"/>
</dbReference>
<evidence type="ECO:0000313" key="1">
    <source>
        <dbReference type="EMBL" id="CAK7923381.1"/>
    </source>
</evidence>
<name>A0AAV1TP35_9STRA</name>
<comment type="caution">
    <text evidence="1">The sequence shown here is derived from an EMBL/GenBank/DDBJ whole genome shotgun (WGS) entry which is preliminary data.</text>
</comment>
<proteinExistence type="predicted"/>
<reference evidence="1" key="1">
    <citation type="submission" date="2024-01" db="EMBL/GenBank/DDBJ databases">
        <authorList>
            <person name="Webb A."/>
        </authorList>
    </citation>
    <scope>NUCLEOTIDE SEQUENCE</scope>
    <source>
        <strain evidence="1">Pm1</strain>
    </source>
</reference>
<dbReference type="EMBL" id="CAKLBY020000068">
    <property type="protein sequence ID" value="CAK7923381.1"/>
    <property type="molecule type" value="Genomic_DNA"/>
</dbReference>
<gene>
    <name evidence="1" type="ORF">PM001_LOCUS8531</name>
</gene>
<sequence length="83" mass="9365">MFACVLPRNFWGDAVLYAVYVIRRSLSRENEKRASLLEILTGVAPDLRKIVVFGSHFHVYCDPGKDSLQQRSQIGTIIGIAEK</sequence>
<evidence type="ECO:0000313" key="2">
    <source>
        <dbReference type="Proteomes" id="UP001162060"/>
    </source>
</evidence>
<organism evidence="1 2">
    <name type="scientific">Peronospora matthiolae</name>
    <dbReference type="NCBI Taxonomy" id="2874970"/>
    <lineage>
        <taxon>Eukaryota</taxon>
        <taxon>Sar</taxon>
        <taxon>Stramenopiles</taxon>
        <taxon>Oomycota</taxon>
        <taxon>Peronosporomycetes</taxon>
        <taxon>Peronosporales</taxon>
        <taxon>Peronosporaceae</taxon>
        <taxon>Peronospora</taxon>
    </lineage>
</organism>
<dbReference type="AlphaFoldDB" id="A0AAV1TP35"/>
<protein>
    <submittedName>
        <fullName evidence="1">Uncharacterized protein</fullName>
    </submittedName>
</protein>
<accession>A0AAV1TP35</accession>